<dbReference type="EMBL" id="JAKMYX010000212">
    <property type="protein sequence ID" value="MDH5924434.1"/>
    <property type="molecule type" value="Genomic_DNA"/>
</dbReference>
<protein>
    <submittedName>
        <fullName evidence="1">Uncharacterized protein</fullName>
    </submittedName>
</protein>
<evidence type="ECO:0000313" key="1">
    <source>
        <dbReference type="EMBL" id="MDH5924434.1"/>
    </source>
</evidence>
<dbReference type="RefSeq" id="WP_048660444.1">
    <property type="nucleotide sequence ID" value="NZ_JAKMYX010000212.1"/>
</dbReference>
<dbReference type="AlphaFoldDB" id="A0AA43JZL7"/>
<evidence type="ECO:0000313" key="2">
    <source>
        <dbReference type="Proteomes" id="UP001159663"/>
    </source>
</evidence>
<dbReference type="Proteomes" id="UP001159663">
    <property type="component" value="Unassembled WGS sequence"/>
</dbReference>
<proteinExistence type="predicted"/>
<comment type="caution">
    <text evidence="1">The sequence shown here is derived from an EMBL/GenBank/DDBJ whole genome shotgun (WGS) entry which is preliminary data.</text>
</comment>
<organism evidence="1 2">
    <name type="scientific">Vibrio splendidus</name>
    <dbReference type="NCBI Taxonomy" id="29497"/>
    <lineage>
        <taxon>Bacteria</taxon>
        <taxon>Pseudomonadati</taxon>
        <taxon>Pseudomonadota</taxon>
        <taxon>Gammaproteobacteria</taxon>
        <taxon>Vibrionales</taxon>
        <taxon>Vibrionaceae</taxon>
        <taxon>Vibrio</taxon>
    </lineage>
</organism>
<accession>A0AA43JZL7</accession>
<reference evidence="1" key="1">
    <citation type="submission" date="2022-01" db="EMBL/GenBank/DDBJ databases">
        <title>Vibrio aestuarianus Clade A and Clade B isolates are associated with Pacific oyster (Crassostrea gigas) disease outbreaks across Ireland.</title>
        <authorList>
            <person name="Coyle N."/>
            <person name="O'Toole C."/>
            <person name="Thomas J.C.L."/>
            <person name="Ryder D."/>
            <person name="Cheslett D."/>
            <person name="Feist S."/>
            <person name="Bean T."/>
            <person name="Joseph A."/>
            <person name="Waina A."/>
            <person name="Feil E."/>
            <person name="Verner-Jeffreys D.W."/>
        </authorList>
    </citation>
    <scope>NUCLEOTIDE SEQUENCE</scope>
    <source>
        <strain evidence="1">S/17/14 A</strain>
    </source>
</reference>
<name>A0AA43JZL7_VIBSP</name>
<sequence>MQIVYGYCREDEAGSLLDRFVEQGDFVSFKVLGSVGREYMAFAALLPFTDRLPFPFYWKGVHFVSVQKHTQSVRQLTPPQSKNARKKHYRKLNNTIMTPQNWKQHVSRNRGLKYVNASLLPLSNQKDKGLNDNL</sequence>
<dbReference type="GeneID" id="93901923"/>
<gene>
    <name evidence="1" type="ORF">L8R85_25990</name>
</gene>